<comment type="caution">
    <text evidence="3">The sequence shown here is derived from an EMBL/GenBank/DDBJ whole genome shotgun (WGS) entry which is preliminary data.</text>
</comment>
<feature type="region of interest" description="Disordered" evidence="1">
    <location>
        <begin position="24"/>
        <end position="59"/>
    </location>
</feature>
<organism evidence="3 4">
    <name type="scientific">Hymenobacter antarcticus</name>
    <dbReference type="NCBI Taxonomy" id="486270"/>
    <lineage>
        <taxon>Bacteria</taxon>
        <taxon>Pseudomonadati</taxon>
        <taxon>Bacteroidota</taxon>
        <taxon>Cytophagia</taxon>
        <taxon>Cytophagales</taxon>
        <taxon>Hymenobacteraceae</taxon>
        <taxon>Hymenobacter</taxon>
    </lineage>
</organism>
<dbReference type="EMBL" id="BAABDI010000007">
    <property type="protein sequence ID" value="GAA3969664.1"/>
    <property type="molecule type" value="Genomic_DNA"/>
</dbReference>
<feature type="chain" id="PRO_5045197059" description="Secreted protein" evidence="2">
    <location>
        <begin position="25"/>
        <end position="212"/>
    </location>
</feature>
<gene>
    <name evidence="3" type="ORF">GCM10022407_14470</name>
</gene>
<evidence type="ECO:0000256" key="2">
    <source>
        <dbReference type="SAM" id="SignalP"/>
    </source>
</evidence>
<sequence length="212" mass="24566">MFRYSCVKFILLSLIAGSWSAASAQEIPPPDKRSHPRMRRSRFDASRPPAPPPPPKTAAFNPLVELRALNYAYVRELSRRRLLRQPLPQSYQPVQYDSLLLPGTVLHNQRLVTANGALFHDLRQPHAELCGYFSDLMRYRNQPVQLAHAIWQMFDDSKKGHKEIQHDHQYAYVSVSCSDTYFVVRLDRHPSTPTHAEREGYSNWQRQHVPVP</sequence>
<keyword evidence="2" id="KW-0732">Signal</keyword>
<evidence type="ECO:0000313" key="4">
    <source>
        <dbReference type="Proteomes" id="UP001501556"/>
    </source>
</evidence>
<evidence type="ECO:0000256" key="1">
    <source>
        <dbReference type="SAM" id="MobiDB-lite"/>
    </source>
</evidence>
<protein>
    <recommendedName>
        <fullName evidence="5">Secreted protein</fullName>
    </recommendedName>
</protein>
<keyword evidence="4" id="KW-1185">Reference proteome</keyword>
<dbReference type="Proteomes" id="UP001501556">
    <property type="component" value="Unassembled WGS sequence"/>
</dbReference>
<feature type="compositionally biased region" description="Basic and acidic residues" evidence="1">
    <location>
        <begin position="191"/>
        <end position="200"/>
    </location>
</feature>
<accession>A0ABP7PQM5</accession>
<name>A0ABP7PQM5_9BACT</name>
<proteinExistence type="predicted"/>
<evidence type="ECO:0008006" key="5">
    <source>
        <dbReference type="Google" id="ProtNLM"/>
    </source>
</evidence>
<evidence type="ECO:0000313" key="3">
    <source>
        <dbReference type="EMBL" id="GAA3969664.1"/>
    </source>
</evidence>
<reference evidence="4" key="1">
    <citation type="journal article" date="2019" name="Int. J. Syst. Evol. Microbiol.">
        <title>The Global Catalogue of Microorganisms (GCM) 10K type strain sequencing project: providing services to taxonomists for standard genome sequencing and annotation.</title>
        <authorList>
            <consortium name="The Broad Institute Genomics Platform"/>
            <consortium name="The Broad Institute Genome Sequencing Center for Infectious Disease"/>
            <person name="Wu L."/>
            <person name="Ma J."/>
        </authorList>
    </citation>
    <scope>NUCLEOTIDE SEQUENCE [LARGE SCALE GENOMIC DNA]</scope>
    <source>
        <strain evidence="4">JCM 17217</strain>
    </source>
</reference>
<feature type="signal peptide" evidence="2">
    <location>
        <begin position="1"/>
        <end position="24"/>
    </location>
</feature>
<feature type="region of interest" description="Disordered" evidence="1">
    <location>
        <begin position="191"/>
        <end position="212"/>
    </location>
</feature>